<protein>
    <submittedName>
        <fullName evidence="1">Uncharacterized protein</fullName>
    </submittedName>
</protein>
<accession>A0A812LLW4</accession>
<dbReference type="Proteomes" id="UP000604046">
    <property type="component" value="Unassembled WGS sequence"/>
</dbReference>
<dbReference type="EMBL" id="CAJNDS010001001">
    <property type="protein sequence ID" value="CAE7243329.1"/>
    <property type="molecule type" value="Genomic_DNA"/>
</dbReference>
<organism evidence="1 2">
    <name type="scientific">Symbiodinium natans</name>
    <dbReference type="NCBI Taxonomy" id="878477"/>
    <lineage>
        <taxon>Eukaryota</taxon>
        <taxon>Sar</taxon>
        <taxon>Alveolata</taxon>
        <taxon>Dinophyceae</taxon>
        <taxon>Suessiales</taxon>
        <taxon>Symbiodiniaceae</taxon>
        <taxon>Symbiodinium</taxon>
    </lineage>
</organism>
<name>A0A812LLW4_9DINO</name>
<comment type="caution">
    <text evidence="1">The sequence shown here is derived from an EMBL/GenBank/DDBJ whole genome shotgun (WGS) entry which is preliminary data.</text>
</comment>
<sequence length="239" mass="26095">MACQEDGGIYAQVVEARVGVKEWLGSDGTSTSDVGGEEDASSFGESVFEEPIHMDAEVINKLSHPPEMSRELFEQATTMMKLLSEGPSRAAHVALRGPLASRQSPKPAWVCSIDLLVHPGPDTRADILVLRLSTLCNLKPCHIERMPKLSSARFKLVSWPGLSFHFTVEITCIDREDQFNRLMAAESAVLDLTTAARCMVAADQGMPAEATLDAYLLLAQAFAAQILPERAMTRPPRCL</sequence>
<gene>
    <name evidence="1" type="ORF">SNAT2548_LOCUS11265</name>
</gene>
<proteinExistence type="predicted"/>
<dbReference type="OrthoDB" id="412674at2759"/>
<reference evidence="1" key="1">
    <citation type="submission" date="2021-02" db="EMBL/GenBank/DDBJ databases">
        <authorList>
            <person name="Dougan E. K."/>
            <person name="Rhodes N."/>
            <person name="Thang M."/>
            <person name="Chan C."/>
        </authorList>
    </citation>
    <scope>NUCLEOTIDE SEQUENCE</scope>
</reference>
<evidence type="ECO:0000313" key="2">
    <source>
        <dbReference type="Proteomes" id="UP000604046"/>
    </source>
</evidence>
<evidence type="ECO:0000313" key="1">
    <source>
        <dbReference type="EMBL" id="CAE7243329.1"/>
    </source>
</evidence>
<dbReference type="AlphaFoldDB" id="A0A812LLW4"/>
<keyword evidence="2" id="KW-1185">Reference proteome</keyword>